<organism evidence="1 2">
    <name type="scientific">Euzebya pacifica</name>
    <dbReference type="NCBI Taxonomy" id="1608957"/>
    <lineage>
        <taxon>Bacteria</taxon>
        <taxon>Bacillati</taxon>
        <taxon>Actinomycetota</taxon>
        <taxon>Nitriliruptoria</taxon>
        <taxon>Euzebyales</taxon>
    </lineage>
</organism>
<gene>
    <name evidence="1" type="ORF">DVS28_b0584</name>
</gene>
<keyword evidence="2" id="KW-1185">Reference proteome</keyword>
<dbReference type="KEGG" id="euz:DVS28_b0584"/>
<accession>A0A346Y777</accession>
<geneLocation type="plasmid" evidence="2">
    <name>pedy32-46i</name>
</geneLocation>
<dbReference type="RefSeq" id="WP_114594886.1">
    <property type="nucleotide sequence ID" value="NZ_CP031166.1"/>
</dbReference>
<evidence type="ECO:0000313" key="2">
    <source>
        <dbReference type="Proteomes" id="UP000264006"/>
    </source>
</evidence>
<keyword evidence="1" id="KW-0614">Plasmid</keyword>
<dbReference type="Proteomes" id="UP000264006">
    <property type="component" value="Plasmid pEDY32-46I"/>
</dbReference>
<dbReference type="AlphaFoldDB" id="A0A346Y777"/>
<reference evidence="1 2" key="1">
    <citation type="submission" date="2018-09" db="EMBL/GenBank/DDBJ databases">
        <title>Complete genome sequence of Euzebya sp. DY32-46 isolated from seawater of Pacific Ocean.</title>
        <authorList>
            <person name="Xu L."/>
            <person name="Wu Y.-H."/>
            <person name="Xu X.-W."/>
        </authorList>
    </citation>
    <scope>NUCLEOTIDE SEQUENCE [LARGE SCALE GENOMIC DNA]</scope>
    <source>
        <strain evidence="1 2">DY32-46</strain>
        <plasmid evidence="2">pedy32-46i</plasmid>
    </source>
</reference>
<sequence>MPKISAQHAEDLITRIHAGKVVDPNAIPDGTRGAIPVHPTGLVAGNTKAFPVQHSIAPGVPLPPGVHENHWQATTRKDGQTVVIARGVNYIVVGEGLPAPDPTAYKADGTPLPQVPTEFRNYSHPVMSSAALRRAAHQIIRDAKVARERLIQDLDAHVRNASRSLDVHDRAGHSREDVTQVAREKAIKAVDDYIDPSTPRPHTTITGFVFTRVKRDVPREVRRTAGASDETVRLASFVNAQEDADSLDSRAAAVRYHADSVRAARAKSFSGKATTDATEAQLAATERNMERVMRVRALLKPQASLDRPVGDSDGSTYLRDTIDDPSAQAAFEDVEQGNAITSILSKWFAGAGVDTSRLTDLVRIMAETGGNPTIADLNSSAESEYIQWALTPLRQQTESWSDQADVTKIMARFGNLVSRQGQVKTEVDIANGWSAYQSHREYAERPAVPNYFTALAF</sequence>
<name>A0A346Y777_9ACTN</name>
<evidence type="ECO:0000313" key="1">
    <source>
        <dbReference type="EMBL" id="AXV10324.1"/>
    </source>
</evidence>
<dbReference type="EMBL" id="CP031166">
    <property type="protein sequence ID" value="AXV10324.1"/>
    <property type="molecule type" value="Genomic_DNA"/>
</dbReference>
<protein>
    <submittedName>
        <fullName evidence="1">Uncharacterized protein</fullName>
    </submittedName>
</protein>
<proteinExistence type="predicted"/>